<evidence type="ECO:0000313" key="1">
    <source>
        <dbReference type="EMBL" id="GAG32514.1"/>
    </source>
</evidence>
<comment type="caution">
    <text evidence="1">The sequence shown here is derived from an EMBL/GenBank/DDBJ whole genome shotgun (WGS) entry which is preliminary data.</text>
</comment>
<gene>
    <name evidence="1" type="ORF">S01H1_66675</name>
</gene>
<feature type="non-terminal residue" evidence="1">
    <location>
        <position position="48"/>
    </location>
</feature>
<protein>
    <submittedName>
        <fullName evidence="1">Uncharacterized protein</fullName>
    </submittedName>
</protein>
<accession>X0WNI3</accession>
<name>X0WNI3_9ZZZZ</name>
<sequence>MDINIAFPSKYLSAADLPNPVTVQMTDVRFEDLKDQQGNNESKPVLYF</sequence>
<dbReference type="EMBL" id="BARS01044101">
    <property type="protein sequence ID" value="GAG32514.1"/>
    <property type="molecule type" value="Genomic_DNA"/>
</dbReference>
<proteinExistence type="predicted"/>
<reference evidence="1" key="1">
    <citation type="journal article" date="2014" name="Front. Microbiol.">
        <title>High frequency of phylogenetically diverse reductive dehalogenase-homologous genes in deep subseafloor sedimentary metagenomes.</title>
        <authorList>
            <person name="Kawai M."/>
            <person name="Futagami T."/>
            <person name="Toyoda A."/>
            <person name="Takaki Y."/>
            <person name="Nishi S."/>
            <person name="Hori S."/>
            <person name="Arai W."/>
            <person name="Tsubouchi T."/>
            <person name="Morono Y."/>
            <person name="Uchiyama I."/>
            <person name="Ito T."/>
            <person name="Fujiyama A."/>
            <person name="Inagaki F."/>
            <person name="Takami H."/>
        </authorList>
    </citation>
    <scope>NUCLEOTIDE SEQUENCE</scope>
    <source>
        <strain evidence="1">Expedition CK06-06</strain>
    </source>
</reference>
<organism evidence="1">
    <name type="scientific">marine sediment metagenome</name>
    <dbReference type="NCBI Taxonomy" id="412755"/>
    <lineage>
        <taxon>unclassified sequences</taxon>
        <taxon>metagenomes</taxon>
        <taxon>ecological metagenomes</taxon>
    </lineage>
</organism>
<dbReference type="AlphaFoldDB" id="X0WNI3"/>